<dbReference type="Pfam" id="PF13489">
    <property type="entry name" value="Methyltransf_23"/>
    <property type="match status" value="1"/>
</dbReference>
<reference evidence="1" key="2">
    <citation type="submission" date="2020-09" db="EMBL/GenBank/DDBJ databases">
        <authorList>
            <person name="Sun Q."/>
            <person name="Zhou Y."/>
        </authorList>
    </citation>
    <scope>NUCLEOTIDE SEQUENCE</scope>
    <source>
        <strain evidence="1">CGMCC 1.12214</strain>
    </source>
</reference>
<dbReference type="SUPFAM" id="SSF53335">
    <property type="entry name" value="S-adenosyl-L-methionine-dependent methyltransferases"/>
    <property type="match status" value="1"/>
</dbReference>
<gene>
    <name evidence="1" type="ORF">GCM10007036_10660</name>
</gene>
<evidence type="ECO:0000313" key="1">
    <source>
        <dbReference type="EMBL" id="GGH12643.1"/>
    </source>
</evidence>
<dbReference type="RefSeq" id="WP_188516646.1">
    <property type="nucleotide sequence ID" value="NZ_BMES01000001.1"/>
</dbReference>
<keyword evidence="2" id="KW-1185">Reference proteome</keyword>
<keyword evidence="1" id="KW-0489">Methyltransferase</keyword>
<sequence length="216" mass="24516">MNQSLYAHKREGYFTGERRDFIDPLPGAGLRILEIGCGDGANAAYARKSGKVAFYAGVEPFEDAARVAEPHMDALHIGDVEKLDLTTLGRDFDVVIMSEVLEHLVDPWAVLRGVRQVVTPDATILASSPCVCHYSTVLMLLRGRWDLTDSGRMDRTHLRWFTPTSYARMFEDCGFRVESVERMNGLTRKHRLAMRVLPERYHHLFTGQIRLRARPA</sequence>
<protein>
    <submittedName>
        <fullName evidence="1">SAM-dependent methyltransferase</fullName>
    </submittedName>
</protein>
<comment type="caution">
    <text evidence="1">The sequence shown here is derived from an EMBL/GenBank/DDBJ whole genome shotgun (WGS) entry which is preliminary data.</text>
</comment>
<dbReference type="GO" id="GO:0032259">
    <property type="term" value="P:methylation"/>
    <property type="evidence" value="ECO:0007669"/>
    <property type="project" value="UniProtKB-KW"/>
</dbReference>
<name>A0A917I4R9_9HYPH</name>
<organism evidence="1 2">
    <name type="scientific">Alsobacter metallidurans</name>
    <dbReference type="NCBI Taxonomy" id="340221"/>
    <lineage>
        <taxon>Bacteria</taxon>
        <taxon>Pseudomonadati</taxon>
        <taxon>Pseudomonadota</taxon>
        <taxon>Alphaproteobacteria</taxon>
        <taxon>Hyphomicrobiales</taxon>
        <taxon>Alsobacteraceae</taxon>
        <taxon>Alsobacter</taxon>
    </lineage>
</organism>
<dbReference type="InterPro" id="IPR029063">
    <property type="entry name" value="SAM-dependent_MTases_sf"/>
</dbReference>
<keyword evidence="1" id="KW-0808">Transferase</keyword>
<evidence type="ECO:0000313" key="2">
    <source>
        <dbReference type="Proteomes" id="UP000603912"/>
    </source>
</evidence>
<reference evidence="1" key="1">
    <citation type="journal article" date="2014" name="Int. J. Syst. Evol. Microbiol.">
        <title>Complete genome sequence of Corynebacterium casei LMG S-19264T (=DSM 44701T), isolated from a smear-ripened cheese.</title>
        <authorList>
            <consortium name="US DOE Joint Genome Institute (JGI-PGF)"/>
            <person name="Walter F."/>
            <person name="Albersmeier A."/>
            <person name="Kalinowski J."/>
            <person name="Ruckert C."/>
        </authorList>
    </citation>
    <scope>NUCLEOTIDE SEQUENCE</scope>
    <source>
        <strain evidence="1">CGMCC 1.12214</strain>
    </source>
</reference>
<dbReference type="Gene3D" id="3.40.50.150">
    <property type="entry name" value="Vaccinia Virus protein VP39"/>
    <property type="match status" value="1"/>
</dbReference>
<dbReference type="EMBL" id="BMES01000001">
    <property type="protein sequence ID" value="GGH12643.1"/>
    <property type="molecule type" value="Genomic_DNA"/>
</dbReference>
<accession>A0A917I4R9</accession>
<dbReference type="AlphaFoldDB" id="A0A917I4R9"/>
<dbReference type="CDD" id="cd02440">
    <property type="entry name" value="AdoMet_MTases"/>
    <property type="match status" value="1"/>
</dbReference>
<dbReference type="GO" id="GO:0008168">
    <property type="term" value="F:methyltransferase activity"/>
    <property type="evidence" value="ECO:0007669"/>
    <property type="project" value="UniProtKB-KW"/>
</dbReference>
<dbReference type="PANTHER" id="PTHR43861">
    <property type="entry name" value="TRANS-ACONITATE 2-METHYLTRANSFERASE-RELATED"/>
    <property type="match status" value="1"/>
</dbReference>
<proteinExistence type="predicted"/>
<dbReference type="Proteomes" id="UP000603912">
    <property type="component" value="Unassembled WGS sequence"/>
</dbReference>